<evidence type="ECO:0000256" key="1">
    <source>
        <dbReference type="SAM" id="MobiDB-lite"/>
    </source>
</evidence>
<evidence type="ECO:0000313" key="2">
    <source>
        <dbReference type="EMBL" id="OQD86554.1"/>
    </source>
</evidence>
<protein>
    <submittedName>
        <fullName evidence="2">Uncharacterized protein</fullName>
    </submittedName>
</protein>
<evidence type="ECO:0000313" key="3">
    <source>
        <dbReference type="Proteomes" id="UP000191672"/>
    </source>
</evidence>
<feature type="compositionally biased region" description="Polar residues" evidence="1">
    <location>
        <begin position="30"/>
        <end position="46"/>
    </location>
</feature>
<feature type="compositionally biased region" description="Low complexity" evidence="1">
    <location>
        <begin position="72"/>
        <end position="85"/>
    </location>
</feature>
<feature type="region of interest" description="Disordered" evidence="1">
    <location>
        <begin position="190"/>
        <end position="212"/>
    </location>
</feature>
<name>A0A1V6QBI1_9EURO</name>
<keyword evidence="3" id="KW-1185">Reference proteome</keyword>
<feature type="compositionally biased region" description="Basic and acidic residues" evidence="1">
    <location>
        <begin position="60"/>
        <end position="71"/>
    </location>
</feature>
<reference evidence="3" key="1">
    <citation type="journal article" date="2017" name="Nat. Microbiol.">
        <title>Global analysis of biosynthetic gene clusters reveals vast potential of secondary metabolite production in Penicillium species.</title>
        <authorList>
            <person name="Nielsen J.C."/>
            <person name="Grijseels S."/>
            <person name="Prigent S."/>
            <person name="Ji B."/>
            <person name="Dainat J."/>
            <person name="Nielsen K.F."/>
            <person name="Frisvad J.C."/>
            <person name="Workman M."/>
            <person name="Nielsen J."/>
        </authorList>
    </citation>
    <scope>NUCLEOTIDE SEQUENCE [LARGE SCALE GENOMIC DNA]</scope>
    <source>
        <strain evidence="3">IBT 31811</strain>
    </source>
</reference>
<dbReference type="Proteomes" id="UP000191672">
    <property type="component" value="Unassembled WGS sequence"/>
</dbReference>
<dbReference type="EMBL" id="MDYN01000007">
    <property type="protein sequence ID" value="OQD86554.1"/>
    <property type="molecule type" value="Genomic_DNA"/>
</dbReference>
<comment type="caution">
    <text evidence="2">The sequence shown here is derived from an EMBL/GenBank/DDBJ whole genome shotgun (WGS) entry which is preliminary data.</text>
</comment>
<gene>
    <name evidence="2" type="ORF">PENANT_c007G10482</name>
</gene>
<sequence>MDAEVLEVRLVIDKNRAARIQTRLVPRTVPPSTNAPKGDQLTTMSPNPRVKRKRHSMTLRSERRQSFEHDVLSSSSPLSSPPSSSVIEAGRPSTRDPSLAGSASVHETEEPQLPETIHAPRPRAYTTPIQFPVTPASTGSRVWATRHPPSQDFLIWAEPHMAQTPSPIQEDEYMAFSPQDEDKENFFATRSDLSSSEDRAQQPHALDQSATSHRDAFGIPLAHQISDFVESNATNPQAESIIRPQRQVLHPILVPELDEPEETSALYDDSITQTQLRQIEEVEGNYQRGDQSRARNNLHAAFRYGVRVQGRTNFDTDIRRILEPQRREARRNALDEDEDEN</sequence>
<feature type="region of interest" description="Disordered" evidence="1">
    <location>
        <begin position="23"/>
        <end position="125"/>
    </location>
</feature>
<accession>A0A1V6QBI1</accession>
<proteinExistence type="predicted"/>
<dbReference type="AlphaFoldDB" id="A0A1V6QBI1"/>
<organism evidence="2 3">
    <name type="scientific">Penicillium antarcticum</name>
    <dbReference type="NCBI Taxonomy" id="416450"/>
    <lineage>
        <taxon>Eukaryota</taxon>
        <taxon>Fungi</taxon>
        <taxon>Dikarya</taxon>
        <taxon>Ascomycota</taxon>
        <taxon>Pezizomycotina</taxon>
        <taxon>Eurotiomycetes</taxon>
        <taxon>Eurotiomycetidae</taxon>
        <taxon>Eurotiales</taxon>
        <taxon>Aspergillaceae</taxon>
        <taxon>Penicillium</taxon>
    </lineage>
</organism>